<dbReference type="GO" id="GO:0140042">
    <property type="term" value="P:lipid droplet formation"/>
    <property type="evidence" value="ECO:0007669"/>
    <property type="project" value="EnsemblFungi"/>
</dbReference>
<dbReference type="GO" id="GO:0097038">
    <property type="term" value="C:perinuclear endoplasmic reticulum"/>
    <property type="evidence" value="ECO:0007669"/>
    <property type="project" value="EnsemblFungi"/>
</dbReference>
<feature type="transmembrane region" description="Helical" evidence="13">
    <location>
        <begin position="358"/>
        <end position="376"/>
    </location>
</feature>
<evidence type="ECO:0000256" key="8">
    <source>
        <dbReference type="ARBA" id="ARBA00023315"/>
    </source>
</evidence>
<keyword evidence="4 13" id="KW-0812">Transmembrane</keyword>
<comment type="subcellular location">
    <subcellularLocation>
        <location evidence="1 10">Endoplasmic reticulum membrane</location>
        <topology evidence="1 10">Multi-pass membrane protein</topology>
    </subcellularLocation>
</comment>
<keyword evidence="3 10" id="KW-0808">Transferase</keyword>
<dbReference type="Proteomes" id="UP000033483">
    <property type="component" value="Unassembled WGS sequence"/>
</dbReference>
<dbReference type="InterPro" id="IPR014371">
    <property type="entry name" value="Oat_ACAT_DAG_ARE"/>
</dbReference>
<keyword evidence="15" id="KW-1185">Reference proteome</keyword>
<keyword evidence="7 10" id="KW-0472">Membrane</keyword>
<evidence type="ECO:0000256" key="13">
    <source>
        <dbReference type="SAM" id="Phobius"/>
    </source>
</evidence>
<feature type="active site" evidence="11">
    <location>
        <position position="502"/>
    </location>
</feature>
<evidence type="ECO:0000256" key="5">
    <source>
        <dbReference type="ARBA" id="ARBA00022824"/>
    </source>
</evidence>
<feature type="transmembrane region" description="Helical" evidence="13">
    <location>
        <begin position="108"/>
        <end position="128"/>
    </location>
</feature>
<feature type="compositionally biased region" description="Polar residues" evidence="12">
    <location>
        <begin position="1"/>
        <end position="12"/>
    </location>
</feature>
<protein>
    <recommendedName>
        <fullName evidence="10">O-acyltransferase</fullName>
    </recommendedName>
</protein>
<evidence type="ECO:0000256" key="2">
    <source>
        <dbReference type="ARBA" id="ARBA00009010"/>
    </source>
</evidence>
<evidence type="ECO:0000256" key="6">
    <source>
        <dbReference type="ARBA" id="ARBA00022989"/>
    </source>
</evidence>
<keyword evidence="5 10" id="KW-0256">Endoplasmic reticulum</keyword>
<gene>
    <name evidence="14" type="ORF">TD95_003530</name>
</gene>
<name>A0A0F4ZG33_9PEZI</name>
<evidence type="ECO:0000256" key="3">
    <source>
        <dbReference type="ARBA" id="ARBA00022679"/>
    </source>
</evidence>
<dbReference type="GO" id="GO:0008204">
    <property type="term" value="P:ergosterol metabolic process"/>
    <property type="evidence" value="ECO:0007669"/>
    <property type="project" value="TreeGrafter"/>
</dbReference>
<organism evidence="14 15">
    <name type="scientific">Thielaviopsis punctulata</name>
    <dbReference type="NCBI Taxonomy" id="72032"/>
    <lineage>
        <taxon>Eukaryota</taxon>
        <taxon>Fungi</taxon>
        <taxon>Dikarya</taxon>
        <taxon>Ascomycota</taxon>
        <taxon>Pezizomycotina</taxon>
        <taxon>Sordariomycetes</taxon>
        <taxon>Hypocreomycetidae</taxon>
        <taxon>Microascales</taxon>
        <taxon>Ceratocystidaceae</taxon>
        <taxon>Thielaviopsis</taxon>
    </lineage>
</organism>
<keyword evidence="6 13" id="KW-1133">Transmembrane helix</keyword>
<dbReference type="GO" id="GO:0032541">
    <property type="term" value="C:cortical endoplasmic reticulum"/>
    <property type="evidence" value="ECO:0007669"/>
    <property type="project" value="EnsemblFungi"/>
</dbReference>
<evidence type="ECO:0000256" key="12">
    <source>
        <dbReference type="SAM" id="MobiDB-lite"/>
    </source>
</evidence>
<sequence length="565" mass="63756">MTSTATDSQLPSQDPAGSGLRARTTRPSDARLSPVRAISSISVESESAMTSGRSTPVPENAPPSDKLLSSVRKQVRAQQRRRLFPTIEFASRVSHFDPTSDYRDFHGFFALFWVGLAIMAITTILRSLKDTGYPFRVQIWSLFTHKVWHLALADAVMVASTSVSLPMHTLFRNSNGAMTWNKGGIWLQSLYQTLWLALWVVIPFLYEWTWTAQVFFLLHSMVMLMKMHSWAFYNGHLSETEKRLRALDHPATASRAPAVIYEKGATAAAAIAAASVAVSVAGESTARSSTDEPPATPDSDDELADLREDLARELVSPMGNVSYPANLTLANWWDYLLVPTLCYELEYPRVSRIDWTKVFSHVAATFGCIFLLTIISEEFILPILVESKARLAALDSNNLTAETLLILAETISWMLFPFMLTFLLVFFVIFEYVLGFFAEITLFADRHFYSDWWNSTDWMEFSREWNIPVHSFLRRHVYGASRPYAGRTGATVLTFFISAVAHEIIMACISKKVRGYGFVCQMLQLPLVAVQKTKWVRGRKTFNNVTFWCSMILGLSLICALYVLM</sequence>
<dbReference type="PANTHER" id="PTHR10408">
    <property type="entry name" value="STEROL O-ACYLTRANSFERASE"/>
    <property type="match status" value="1"/>
</dbReference>
<evidence type="ECO:0000256" key="7">
    <source>
        <dbReference type="ARBA" id="ARBA00023136"/>
    </source>
</evidence>
<proteinExistence type="inferred from homology"/>
<keyword evidence="8 10" id="KW-0012">Acyltransferase</keyword>
<accession>A0A0F4ZG33</accession>
<dbReference type="GO" id="GO:0005789">
    <property type="term" value="C:endoplasmic reticulum membrane"/>
    <property type="evidence" value="ECO:0007669"/>
    <property type="project" value="UniProtKB-SubCell"/>
</dbReference>
<evidence type="ECO:0000256" key="1">
    <source>
        <dbReference type="ARBA" id="ARBA00004477"/>
    </source>
</evidence>
<dbReference type="EMBL" id="LAEV01000950">
    <property type="protein sequence ID" value="KKA29150.1"/>
    <property type="molecule type" value="Genomic_DNA"/>
</dbReference>
<dbReference type="Pfam" id="PF03062">
    <property type="entry name" value="MBOAT"/>
    <property type="match status" value="1"/>
</dbReference>
<reference evidence="14 15" key="1">
    <citation type="submission" date="2015-03" db="EMBL/GenBank/DDBJ databases">
        <authorList>
            <person name="Radwan O."/>
            <person name="Al-Naeli F.A."/>
            <person name="Rendon G.A."/>
            <person name="Fields C."/>
        </authorList>
    </citation>
    <scope>NUCLEOTIDE SEQUENCE [LARGE SCALE GENOMIC DNA]</scope>
    <source>
        <strain evidence="14">CR-DP1</strain>
    </source>
</reference>
<dbReference type="PANTHER" id="PTHR10408:SF9">
    <property type="entry name" value="STEROL O-ACYLTRANSFERASE 2-RELATED"/>
    <property type="match status" value="1"/>
</dbReference>
<evidence type="ECO:0000313" key="15">
    <source>
        <dbReference type="Proteomes" id="UP000033483"/>
    </source>
</evidence>
<evidence type="ECO:0000256" key="9">
    <source>
        <dbReference type="ARBA" id="ARBA00023568"/>
    </source>
</evidence>
<feature type="transmembrane region" description="Helical" evidence="13">
    <location>
        <begin position="542"/>
        <end position="564"/>
    </location>
</feature>
<evidence type="ECO:0000256" key="10">
    <source>
        <dbReference type="PIRNR" id="PIRNR000439"/>
    </source>
</evidence>
<dbReference type="OrthoDB" id="10039049at2759"/>
<evidence type="ECO:0000313" key="14">
    <source>
        <dbReference type="EMBL" id="KKA29150.1"/>
    </source>
</evidence>
<feature type="transmembrane region" description="Helical" evidence="13">
    <location>
        <begin position="414"/>
        <end position="438"/>
    </location>
</feature>
<feature type="compositionally biased region" description="Low complexity" evidence="12">
    <location>
        <begin position="35"/>
        <end position="48"/>
    </location>
</feature>
<feature type="transmembrane region" description="Helical" evidence="13">
    <location>
        <begin position="148"/>
        <end position="171"/>
    </location>
</feature>
<evidence type="ECO:0000256" key="11">
    <source>
        <dbReference type="PIRSR" id="PIRSR000439-1"/>
    </source>
</evidence>
<dbReference type="AlphaFoldDB" id="A0A0F4ZG33"/>
<dbReference type="InterPro" id="IPR004299">
    <property type="entry name" value="MBOAT_fam"/>
</dbReference>
<dbReference type="GO" id="GO:0034737">
    <property type="term" value="F:ergosterol O-acyltransferase activity"/>
    <property type="evidence" value="ECO:0007669"/>
    <property type="project" value="TreeGrafter"/>
</dbReference>
<feature type="region of interest" description="Disordered" evidence="12">
    <location>
        <begin position="1"/>
        <end position="68"/>
    </location>
</feature>
<comment type="similarity">
    <text evidence="2 10">Belongs to the membrane-bound acyltransferase family. Sterol o-acyltransferase subfamily.</text>
</comment>
<evidence type="ECO:0000256" key="4">
    <source>
        <dbReference type="ARBA" id="ARBA00022692"/>
    </source>
</evidence>
<comment type="caution">
    <text evidence="14">The sequence shown here is derived from an EMBL/GenBank/DDBJ whole genome shotgun (WGS) entry which is preliminary data.</text>
</comment>
<comment type="function">
    <text evidence="9">Sterol O-acyltransferase that catalyzes the formation of stery esters.</text>
</comment>
<dbReference type="PIRSF" id="PIRSF000439">
    <property type="entry name" value="Oat_ACAT_DAG_ARE"/>
    <property type="match status" value="1"/>
</dbReference>